<dbReference type="SUPFAM" id="SSF49785">
    <property type="entry name" value="Galactose-binding domain-like"/>
    <property type="match status" value="1"/>
</dbReference>
<dbReference type="Proteomes" id="UP000471435">
    <property type="component" value="Unassembled WGS sequence"/>
</dbReference>
<dbReference type="GO" id="GO:0004252">
    <property type="term" value="F:serine-type endopeptidase activity"/>
    <property type="evidence" value="ECO:0007669"/>
    <property type="project" value="InterPro"/>
</dbReference>
<dbReference type="Gene3D" id="2.60.40.1170">
    <property type="entry name" value="Mu homology domain, subdomain B"/>
    <property type="match status" value="1"/>
</dbReference>
<dbReference type="NCBIfam" id="TIGR01451">
    <property type="entry name" value="B_ant_repeat"/>
    <property type="match status" value="1"/>
</dbReference>
<dbReference type="EMBL" id="WTYP01000001">
    <property type="protein sequence ID" value="MXP46580.1"/>
    <property type="molecule type" value="Genomic_DNA"/>
</dbReference>
<protein>
    <submittedName>
        <fullName evidence="4">DUF11 domain-containing protein</fullName>
    </submittedName>
</protein>
<dbReference type="InterPro" id="IPR002884">
    <property type="entry name" value="P_dom"/>
</dbReference>
<evidence type="ECO:0000256" key="2">
    <source>
        <dbReference type="ARBA" id="ARBA00022801"/>
    </source>
</evidence>
<sequence>MSGAAITSSSEVRAALTMPFYHFRMFWRQVFVGCEIVSARMRAVAAHCAFWLLFAFLVIVSSPAAAQSVTVSNTTTGTIDGTTTCSPAAPLVRTFTVGSSFVLSDVNIGVLATHSWRGDIQLTLQSPAGTRVQLTNGDTTNVNGDNFNVLLDDAAATLVNTDGNSVNHSTTAPPYQNTFRPRNLLSAFNGQNSAGTWRLEICDLFPGADNGTFRNATLYLMGPSADLSLSKSVSNATPTSGSAISYTLTVSSAASSSGTAAGVQVRDILPSGFTFTGASGTGDYDDDTGVWIVGSVPPSSSRSITISGNVNASSGATVTNTAQIIASSLPDPDSTVNNGVTSEDDYATRSFTVSGTRVAGTPPTVVCPNGSVIFDWNTVAWNAGNTSGSYPLGPFGNITFGITNPGTWYNSATYGGQSPARQNVINGGFGTGEFALSQIVDLPTRASEVVTTINLPADMSRAQFRIFDVDFNANQFADRVEVVGYLDGATVIPVLTNGTANYVIGNQAFGDGASADAEANGNVVVTFQSAVDTIVIRYGDYAAAPNDPGLQGIALHDISFCYPVSNLNVTKVSSVISDPVNNSTNPKSIPGALFEYNFTVGNPNTYPVQNIVLSDIFPADVKMCIASIGGSGPVVFTDGSPASGLSYSFTSLTSDTDSLEFSEDDGLTWGYLPMDDGEGCDENIDALRIRPSGSLNAGGTASFRARFKIL</sequence>
<accession>A0A6I4V166</accession>
<keyword evidence="2" id="KW-0378">Hydrolase</keyword>
<evidence type="ECO:0000313" key="4">
    <source>
        <dbReference type="EMBL" id="MXP46580.1"/>
    </source>
</evidence>
<dbReference type="PROSITE" id="PS51829">
    <property type="entry name" value="P_HOMO_B"/>
    <property type="match status" value="1"/>
</dbReference>
<organism evidence="4 5">
    <name type="scientific">Pontixanthobacter luteolus</name>
    <dbReference type="NCBI Taxonomy" id="295089"/>
    <lineage>
        <taxon>Bacteria</taxon>
        <taxon>Pseudomonadati</taxon>
        <taxon>Pseudomonadota</taxon>
        <taxon>Alphaproteobacteria</taxon>
        <taxon>Sphingomonadales</taxon>
        <taxon>Erythrobacteraceae</taxon>
        <taxon>Pontixanthobacter</taxon>
    </lineage>
</organism>
<dbReference type="Gene3D" id="2.60.120.260">
    <property type="entry name" value="Galactose-binding domain-like"/>
    <property type="match status" value="1"/>
</dbReference>
<dbReference type="InterPro" id="IPR001434">
    <property type="entry name" value="OmcB-like_DUF11"/>
</dbReference>
<gene>
    <name evidence="4" type="ORF">GRI43_04110</name>
</gene>
<feature type="domain" description="P/Homo B" evidence="3">
    <location>
        <begin position="61"/>
        <end position="226"/>
    </location>
</feature>
<dbReference type="Pfam" id="PF01345">
    <property type="entry name" value="DUF11"/>
    <property type="match status" value="1"/>
</dbReference>
<evidence type="ECO:0000259" key="3">
    <source>
        <dbReference type="PROSITE" id="PS51829"/>
    </source>
</evidence>
<dbReference type="GO" id="GO:0006508">
    <property type="term" value="P:proteolysis"/>
    <property type="evidence" value="ECO:0007669"/>
    <property type="project" value="UniProtKB-KW"/>
</dbReference>
<keyword evidence="1" id="KW-0645">Protease</keyword>
<proteinExistence type="predicted"/>
<evidence type="ECO:0000313" key="5">
    <source>
        <dbReference type="Proteomes" id="UP000471435"/>
    </source>
</evidence>
<dbReference type="InterPro" id="IPR047589">
    <property type="entry name" value="DUF11_rpt"/>
</dbReference>
<dbReference type="InterPro" id="IPR008979">
    <property type="entry name" value="Galactose-bd-like_sf"/>
</dbReference>
<comment type="caution">
    <text evidence="4">The sequence shown here is derived from an EMBL/GenBank/DDBJ whole genome shotgun (WGS) entry which is preliminary data.</text>
</comment>
<reference evidence="4 5" key="1">
    <citation type="submission" date="2019-12" db="EMBL/GenBank/DDBJ databases">
        <title>Genomic-based taxomic classification of the family Erythrobacteraceae.</title>
        <authorList>
            <person name="Xu L."/>
        </authorList>
    </citation>
    <scope>NUCLEOTIDE SEQUENCE [LARGE SCALE GENOMIC DNA]</scope>
    <source>
        <strain evidence="4 5">SW-109</strain>
    </source>
</reference>
<keyword evidence="5" id="KW-1185">Reference proteome</keyword>
<dbReference type="Pfam" id="PF01483">
    <property type="entry name" value="P_proprotein"/>
    <property type="match status" value="1"/>
</dbReference>
<evidence type="ECO:0000256" key="1">
    <source>
        <dbReference type="ARBA" id="ARBA00022670"/>
    </source>
</evidence>
<dbReference type="AlphaFoldDB" id="A0A6I4V166"/>
<name>A0A6I4V166_9SPHN</name>